<reference evidence="2" key="1">
    <citation type="submission" date="2016-10" db="EMBL/GenBank/DDBJ databases">
        <authorList>
            <person name="Varghese N."/>
            <person name="Submissions S."/>
        </authorList>
    </citation>
    <scope>NUCLEOTIDE SEQUENCE [LARGE SCALE GENOMIC DNA]</scope>
    <source>
        <strain evidence="2">XJ109</strain>
    </source>
</reference>
<dbReference type="EMBL" id="FOUZ01000005">
    <property type="protein sequence ID" value="SFM99133.1"/>
    <property type="molecule type" value="Genomic_DNA"/>
</dbReference>
<dbReference type="STRING" id="684065.SAMN05421738_10576"/>
<evidence type="ECO:0000313" key="2">
    <source>
        <dbReference type="Proteomes" id="UP000199149"/>
    </source>
</evidence>
<name>A0A1I4VD76_9FLAO</name>
<dbReference type="Pfam" id="PF12099">
    <property type="entry name" value="DUF3575"/>
    <property type="match status" value="1"/>
</dbReference>
<gene>
    <name evidence="1" type="ORF">SAMN05421738_10576</name>
</gene>
<keyword evidence="2" id="KW-1185">Reference proteome</keyword>
<proteinExistence type="predicted"/>
<organism evidence="1 2">
    <name type="scientific">Algoriella xinjiangensis</name>
    <dbReference type="NCBI Taxonomy" id="684065"/>
    <lineage>
        <taxon>Bacteria</taxon>
        <taxon>Pseudomonadati</taxon>
        <taxon>Bacteroidota</taxon>
        <taxon>Flavobacteriia</taxon>
        <taxon>Flavobacteriales</taxon>
        <taxon>Weeksellaceae</taxon>
        <taxon>Algoriella</taxon>
    </lineage>
</organism>
<evidence type="ECO:0008006" key="3">
    <source>
        <dbReference type="Google" id="ProtNLM"/>
    </source>
</evidence>
<sequence>MKKLFWLLFPLAVFAQKNETQLKVNAATLPLGMVNLGIEHAISNKITLQADGFISPWKSFSGNHLQMYMAFAEGRYYFSEAMSKFYVGPNIGIGFFDIQKWNYWNTDKYQRGVAILTGATIGYQAKLNDRLNLDIFVGGGHSQGNYKGYYKDESGIGRYDSAQSFNKSGEWLLYKGGIMLTYKLKRKNPSK</sequence>
<dbReference type="OrthoDB" id="1001751at2"/>
<dbReference type="AlphaFoldDB" id="A0A1I4VD76"/>
<dbReference type="InterPro" id="IPR021958">
    <property type="entry name" value="DUF3575"/>
</dbReference>
<dbReference type="RefSeq" id="WP_092907438.1">
    <property type="nucleotide sequence ID" value="NZ_FOUZ01000005.1"/>
</dbReference>
<dbReference type="Proteomes" id="UP000199149">
    <property type="component" value="Unassembled WGS sequence"/>
</dbReference>
<accession>A0A1I4VD76</accession>
<evidence type="ECO:0000313" key="1">
    <source>
        <dbReference type="EMBL" id="SFM99133.1"/>
    </source>
</evidence>
<protein>
    <recommendedName>
        <fullName evidence="3">DUF3575 domain-containing protein</fullName>
    </recommendedName>
</protein>